<evidence type="ECO:0000256" key="7">
    <source>
        <dbReference type="ARBA" id="ARBA00023128"/>
    </source>
</evidence>
<dbReference type="Proteomes" id="UP000825935">
    <property type="component" value="Chromosome 36"/>
</dbReference>
<evidence type="ECO:0000256" key="6">
    <source>
        <dbReference type="ARBA" id="ARBA00022989"/>
    </source>
</evidence>
<comment type="caution">
    <text evidence="10">The sequence shown here is derived from an EMBL/GenBank/DDBJ whole genome shotgun (WGS) entry which is preliminary data.</text>
</comment>
<dbReference type="EMBL" id="CM035441">
    <property type="protein sequence ID" value="KAH7281422.1"/>
    <property type="molecule type" value="Genomic_DNA"/>
</dbReference>
<feature type="region of interest" description="Disordered" evidence="9">
    <location>
        <begin position="77"/>
        <end position="99"/>
    </location>
</feature>
<evidence type="ECO:0000256" key="8">
    <source>
        <dbReference type="ARBA" id="ARBA00023136"/>
    </source>
</evidence>
<evidence type="ECO:0000256" key="1">
    <source>
        <dbReference type="ARBA" id="ARBA00002689"/>
    </source>
</evidence>
<evidence type="ECO:0000256" key="3">
    <source>
        <dbReference type="ARBA" id="ARBA00006792"/>
    </source>
</evidence>
<evidence type="ECO:0000256" key="9">
    <source>
        <dbReference type="SAM" id="MobiDB-lite"/>
    </source>
</evidence>
<evidence type="ECO:0000256" key="5">
    <source>
        <dbReference type="ARBA" id="ARBA00022792"/>
    </source>
</evidence>
<dbReference type="Pfam" id="PF04418">
    <property type="entry name" value="DUF543"/>
    <property type="match status" value="1"/>
</dbReference>
<organism evidence="10 11">
    <name type="scientific">Ceratopteris richardii</name>
    <name type="common">Triangle waterfern</name>
    <dbReference type="NCBI Taxonomy" id="49495"/>
    <lineage>
        <taxon>Eukaryota</taxon>
        <taxon>Viridiplantae</taxon>
        <taxon>Streptophyta</taxon>
        <taxon>Embryophyta</taxon>
        <taxon>Tracheophyta</taxon>
        <taxon>Polypodiopsida</taxon>
        <taxon>Polypodiidae</taxon>
        <taxon>Polypodiales</taxon>
        <taxon>Pteridineae</taxon>
        <taxon>Pteridaceae</taxon>
        <taxon>Parkerioideae</taxon>
        <taxon>Ceratopteris</taxon>
    </lineage>
</organism>
<name>A0A8T2QBL9_CERRI</name>
<evidence type="ECO:0000256" key="4">
    <source>
        <dbReference type="ARBA" id="ARBA00022692"/>
    </source>
</evidence>
<comment type="subcellular location">
    <subcellularLocation>
        <location evidence="2">Mitochondrion inner membrane</location>
        <topology evidence="2">Single-pass membrane protein</topology>
    </subcellularLocation>
</comment>
<dbReference type="AlphaFoldDB" id="A0A8T2QBL9"/>
<keyword evidence="4" id="KW-0812">Transmembrane</keyword>
<dbReference type="OMA" id="PAPQVIC"/>
<dbReference type="PANTHER" id="PTHR21304">
    <property type="entry name" value="MICOS COMPLEX SUBUNIT MIC10"/>
    <property type="match status" value="1"/>
</dbReference>
<feature type="compositionally biased region" description="Polar residues" evidence="9">
    <location>
        <begin position="82"/>
        <end position="91"/>
    </location>
</feature>
<evidence type="ECO:0000256" key="2">
    <source>
        <dbReference type="ARBA" id="ARBA00004434"/>
    </source>
</evidence>
<dbReference type="OrthoDB" id="1916310at2759"/>
<dbReference type="PANTHER" id="PTHR21304:SF0">
    <property type="entry name" value="MICOS COMPLEX SUBUNIT MIC10"/>
    <property type="match status" value="1"/>
</dbReference>
<sequence>MTSDIPPQLNLDARWDACHDLALRRCIYSSFAGVASAFVFFKGPVTRWATVAFATGLGVGSAFADCSHIMEGAFPNLRRPTGSHSQTTNLELRTEQEQP</sequence>
<keyword evidence="6" id="KW-1133">Transmembrane helix</keyword>
<keyword evidence="7" id="KW-0496">Mitochondrion</keyword>
<dbReference type="GO" id="GO:0061617">
    <property type="term" value="C:MICOS complex"/>
    <property type="evidence" value="ECO:0007669"/>
    <property type="project" value="InterPro"/>
</dbReference>
<evidence type="ECO:0000313" key="11">
    <source>
        <dbReference type="Proteomes" id="UP000825935"/>
    </source>
</evidence>
<comment type="similarity">
    <text evidence="3">Belongs to the MICOS complex subunit Mic10 family.</text>
</comment>
<proteinExistence type="inferred from homology"/>
<accession>A0A8T2QBL9</accession>
<keyword evidence="11" id="KW-1185">Reference proteome</keyword>
<reference evidence="10" key="1">
    <citation type="submission" date="2021-08" db="EMBL/GenBank/DDBJ databases">
        <title>WGS assembly of Ceratopteris richardii.</title>
        <authorList>
            <person name="Marchant D.B."/>
            <person name="Chen G."/>
            <person name="Jenkins J."/>
            <person name="Shu S."/>
            <person name="Leebens-Mack J."/>
            <person name="Grimwood J."/>
            <person name="Schmutz J."/>
            <person name="Soltis P."/>
            <person name="Soltis D."/>
            <person name="Chen Z.-H."/>
        </authorList>
    </citation>
    <scope>NUCLEOTIDE SEQUENCE</scope>
    <source>
        <strain evidence="10">Whitten #5841</strain>
        <tissue evidence="10">Leaf</tissue>
    </source>
</reference>
<comment type="function">
    <text evidence="1">Component of the MICOS complex, a large protein complex of the mitochondrial inner membrane that plays crucial roles in the maintenance of crista junctions, inner membrane architecture, and formation of contact sites to the outer membrane.</text>
</comment>
<keyword evidence="8" id="KW-0472">Membrane</keyword>
<evidence type="ECO:0008006" key="12">
    <source>
        <dbReference type="Google" id="ProtNLM"/>
    </source>
</evidence>
<dbReference type="InterPro" id="IPR007512">
    <property type="entry name" value="Mic10"/>
</dbReference>
<protein>
    <recommendedName>
        <fullName evidence="12">MICOS complex subunit MIC10</fullName>
    </recommendedName>
</protein>
<gene>
    <name evidence="10" type="ORF">KP509_36G046700</name>
</gene>
<keyword evidence="5" id="KW-0999">Mitochondrion inner membrane</keyword>
<evidence type="ECO:0000313" key="10">
    <source>
        <dbReference type="EMBL" id="KAH7281422.1"/>
    </source>
</evidence>